<organism evidence="1 2">
    <name type="scientific">Tamaricihabitans halophyticus</name>
    <dbReference type="NCBI Taxonomy" id="1262583"/>
    <lineage>
        <taxon>Bacteria</taxon>
        <taxon>Bacillati</taxon>
        <taxon>Actinomycetota</taxon>
        <taxon>Actinomycetes</taxon>
        <taxon>Pseudonocardiales</taxon>
        <taxon>Pseudonocardiaceae</taxon>
        <taxon>Tamaricihabitans</taxon>
    </lineage>
</organism>
<accession>A0A4R2R244</accession>
<sequence length="259" mass="26929">MTGPAEHAPAIALTTDIGEGFGMWTIADDDALLDLVTSANIACGFHAGDPDIMRRTCARAARNGVAIGAQVSYRDLAGFGRRYVAVQPDTLTNDLIYQIGALDGFARIAGTSVTYVRAHGALYNVAATDTAHAAALVEAVAKYDPKLPLLCQVGTETWRLAAEAGLTTIAEAFVDRAYTSGGLLVPRTEANAMVTDPDAAAKRAVQMVFAGELTAITGETIAVQAQSLLVHSDTSGAVEIARATRDALESAGARLVPQA</sequence>
<gene>
    <name evidence="1" type="ORF">EV191_10462</name>
</gene>
<dbReference type="CDD" id="cd10787">
    <property type="entry name" value="LamB_YcsF_like"/>
    <property type="match status" value="1"/>
</dbReference>
<dbReference type="PANTHER" id="PTHR30292">
    <property type="entry name" value="UNCHARACTERIZED PROTEIN YBGL-RELATED"/>
    <property type="match status" value="1"/>
</dbReference>
<dbReference type="SUPFAM" id="SSF88713">
    <property type="entry name" value="Glycoside hydrolase/deacetylase"/>
    <property type="match status" value="1"/>
</dbReference>
<protein>
    <submittedName>
        <fullName evidence="1">UPF0271 protein</fullName>
    </submittedName>
</protein>
<dbReference type="EMBL" id="SLXQ01000004">
    <property type="protein sequence ID" value="TCP53495.1"/>
    <property type="molecule type" value="Genomic_DNA"/>
</dbReference>
<proteinExistence type="predicted"/>
<keyword evidence="2" id="KW-1185">Reference proteome</keyword>
<dbReference type="InterPro" id="IPR011330">
    <property type="entry name" value="Glyco_hydro/deAcase_b/a-brl"/>
</dbReference>
<dbReference type="Pfam" id="PF03746">
    <property type="entry name" value="LamB_YcsF"/>
    <property type="match status" value="1"/>
</dbReference>
<evidence type="ECO:0000313" key="1">
    <source>
        <dbReference type="EMBL" id="TCP53495.1"/>
    </source>
</evidence>
<dbReference type="GO" id="GO:0005975">
    <property type="term" value="P:carbohydrate metabolic process"/>
    <property type="evidence" value="ECO:0007669"/>
    <property type="project" value="InterPro"/>
</dbReference>
<evidence type="ECO:0000313" key="2">
    <source>
        <dbReference type="Proteomes" id="UP000294911"/>
    </source>
</evidence>
<dbReference type="NCBIfam" id="NF003814">
    <property type="entry name" value="PRK05406.1-3"/>
    <property type="match status" value="1"/>
</dbReference>
<name>A0A4R2R244_9PSEU</name>
<dbReference type="NCBIfam" id="NF003816">
    <property type="entry name" value="PRK05406.1-5"/>
    <property type="match status" value="1"/>
</dbReference>
<reference evidence="1 2" key="1">
    <citation type="submission" date="2019-03" db="EMBL/GenBank/DDBJ databases">
        <title>Genomic Encyclopedia of Type Strains, Phase IV (KMG-IV): sequencing the most valuable type-strain genomes for metagenomic binning, comparative biology and taxonomic classification.</title>
        <authorList>
            <person name="Goeker M."/>
        </authorList>
    </citation>
    <scope>NUCLEOTIDE SEQUENCE [LARGE SCALE GENOMIC DNA]</scope>
    <source>
        <strain evidence="1 2">DSM 45765</strain>
    </source>
</reference>
<dbReference type="RefSeq" id="WP_132877223.1">
    <property type="nucleotide sequence ID" value="NZ_SLXQ01000004.1"/>
</dbReference>
<dbReference type="Proteomes" id="UP000294911">
    <property type="component" value="Unassembled WGS sequence"/>
</dbReference>
<dbReference type="OrthoDB" id="9773478at2"/>
<dbReference type="PANTHER" id="PTHR30292:SF0">
    <property type="entry name" value="5-OXOPROLINASE SUBUNIT A"/>
    <property type="match status" value="1"/>
</dbReference>
<dbReference type="InterPro" id="IPR005501">
    <property type="entry name" value="LamB/YcsF/PxpA-like"/>
</dbReference>
<dbReference type="Gene3D" id="3.20.20.370">
    <property type="entry name" value="Glycoside hydrolase/deacetylase"/>
    <property type="match status" value="1"/>
</dbReference>
<comment type="caution">
    <text evidence="1">The sequence shown here is derived from an EMBL/GenBank/DDBJ whole genome shotgun (WGS) entry which is preliminary data.</text>
</comment>
<dbReference type="AlphaFoldDB" id="A0A4R2R244"/>